<evidence type="ECO:0000256" key="1">
    <source>
        <dbReference type="SAM" id="MobiDB-lite"/>
    </source>
</evidence>
<proteinExistence type="predicted"/>
<accession>A0A835JJB8</accession>
<protein>
    <submittedName>
        <fullName evidence="2">Uncharacterized protein</fullName>
    </submittedName>
</protein>
<feature type="region of interest" description="Disordered" evidence="1">
    <location>
        <begin position="1"/>
        <end position="20"/>
    </location>
</feature>
<sequence>MTGAADPAEEKDGKDKGRWTFKPRQLDITWGGDSKYWKMPEEGTDDPAELLAVVWLEIKGSISEPLSKGKRYALSFKISKTYDDPVWETYPVYMLAKVGKKGTSNWEKINLGELRVGDIIEIPSEKLLFTVPEKAKDTTLLFGLYELWSGEWKEGLRIHEANLSALKMSSSSKPHYEADPEKNRYDKDNNCWTFKPLDFNIIWGSDKRYWNLPDPDQQQSSADDTAPVELVQVCWLEVTGTTGKTPVKPGRYRIKFEVSMKGDAFGWNCPVYVIAKSGKKGRYSWKKIDLSEVKTESKSVPPDFQIDVKDQPDNTIYFGLYEVWSGKWKGGLRIHKAIVEGPLPQT</sequence>
<reference evidence="2 3" key="1">
    <citation type="submission" date="2020-10" db="EMBL/GenBank/DDBJ databases">
        <title>Plant Genome Project.</title>
        <authorList>
            <person name="Zhang R.-G."/>
        </authorList>
    </citation>
    <scope>NUCLEOTIDE SEQUENCE [LARGE SCALE GENOMIC DNA]</scope>
    <source>
        <strain evidence="2">FAFU-HL-1</strain>
        <tissue evidence="2">Leaf</tissue>
    </source>
</reference>
<dbReference type="AlphaFoldDB" id="A0A835JJB8"/>
<name>A0A835JJB8_9ROSI</name>
<dbReference type="Proteomes" id="UP000657918">
    <property type="component" value="Unassembled WGS sequence"/>
</dbReference>
<dbReference type="InterPro" id="IPR025886">
    <property type="entry name" value="PP2-like"/>
</dbReference>
<comment type="caution">
    <text evidence="2">The sequence shown here is derived from an EMBL/GenBank/DDBJ whole genome shotgun (WGS) entry which is preliminary data.</text>
</comment>
<dbReference type="PANTHER" id="PTHR32278">
    <property type="entry name" value="F-BOX DOMAIN-CONTAINING PROTEIN"/>
    <property type="match status" value="1"/>
</dbReference>
<organism evidence="2 3">
    <name type="scientific">Salix dunnii</name>
    <dbReference type="NCBI Taxonomy" id="1413687"/>
    <lineage>
        <taxon>Eukaryota</taxon>
        <taxon>Viridiplantae</taxon>
        <taxon>Streptophyta</taxon>
        <taxon>Embryophyta</taxon>
        <taxon>Tracheophyta</taxon>
        <taxon>Spermatophyta</taxon>
        <taxon>Magnoliopsida</taxon>
        <taxon>eudicotyledons</taxon>
        <taxon>Gunneridae</taxon>
        <taxon>Pentapetalae</taxon>
        <taxon>rosids</taxon>
        <taxon>fabids</taxon>
        <taxon>Malpighiales</taxon>
        <taxon>Salicaceae</taxon>
        <taxon>Saliceae</taxon>
        <taxon>Salix</taxon>
    </lineage>
</organism>
<keyword evidence="3" id="KW-1185">Reference proteome</keyword>
<dbReference type="Pfam" id="PF14299">
    <property type="entry name" value="PP2"/>
    <property type="match status" value="2"/>
</dbReference>
<gene>
    <name evidence="2" type="ORF">SADUNF_Sadunf15G0103000</name>
</gene>
<evidence type="ECO:0000313" key="3">
    <source>
        <dbReference type="Proteomes" id="UP000657918"/>
    </source>
</evidence>
<feature type="compositionally biased region" description="Basic and acidic residues" evidence="1">
    <location>
        <begin position="8"/>
        <end position="18"/>
    </location>
</feature>
<dbReference type="OrthoDB" id="809262at2759"/>
<evidence type="ECO:0000313" key="2">
    <source>
        <dbReference type="EMBL" id="KAF9668185.1"/>
    </source>
</evidence>
<dbReference type="EMBL" id="JADGMS010000015">
    <property type="protein sequence ID" value="KAF9668185.1"/>
    <property type="molecule type" value="Genomic_DNA"/>
</dbReference>
<dbReference type="PANTHER" id="PTHR32278:SF2">
    <property type="entry name" value="PROTEIN PHLOEM PROTEIN 2-LIKE A9"/>
    <property type="match status" value="1"/>
</dbReference>